<evidence type="ECO:0000313" key="8">
    <source>
        <dbReference type="Proteomes" id="UP000295411"/>
    </source>
</evidence>
<feature type="domain" description="6-phosphogluconate dehydrogenase NADP-binding" evidence="5">
    <location>
        <begin position="3"/>
        <end position="162"/>
    </location>
</feature>
<dbReference type="GO" id="GO:0016054">
    <property type="term" value="P:organic acid catabolic process"/>
    <property type="evidence" value="ECO:0007669"/>
    <property type="project" value="UniProtKB-ARBA"/>
</dbReference>
<dbReference type="InterPro" id="IPR036291">
    <property type="entry name" value="NAD(P)-bd_dom_sf"/>
</dbReference>
<dbReference type="InterPro" id="IPR008927">
    <property type="entry name" value="6-PGluconate_DH-like_C_sf"/>
</dbReference>
<dbReference type="Pfam" id="PF14833">
    <property type="entry name" value="NAD_binding_11"/>
    <property type="match status" value="1"/>
</dbReference>
<dbReference type="InterPro" id="IPR015815">
    <property type="entry name" value="HIBADH-related"/>
</dbReference>
<organism evidence="7 8">
    <name type="scientific">Arthrobacter crusticola</name>
    <dbReference type="NCBI Taxonomy" id="2547960"/>
    <lineage>
        <taxon>Bacteria</taxon>
        <taxon>Bacillati</taxon>
        <taxon>Actinomycetota</taxon>
        <taxon>Actinomycetes</taxon>
        <taxon>Micrococcales</taxon>
        <taxon>Micrococcaceae</taxon>
        <taxon>Arthrobacter</taxon>
    </lineage>
</organism>
<dbReference type="Gene3D" id="1.10.1040.10">
    <property type="entry name" value="N-(1-d-carboxylethyl)-l-norvaline Dehydrogenase, domain 2"/>
    <property type="match status" value="1"/>
</dbReference>
<dbReference type="OrthoDB" id="3185659at2"/>
<comment type="caution">
    <text evidence="7">The sequence shown here is derived from an EMBL/GenBank/DDBJ whole genome shotgun (WGS) entry which is preliminary data.</text>
</comment>
<feature type="domain" description="3-hydroxyisobutyrate dehydrogenase-like NAD-binding" evidence="6">
    <location>
        <begin position="165"/>
        <end position="285"/>
    </location>
</feature>
<evidence type="ECO:0000259" key="6">
    <source>
        <dbReference type="Pfam" id="PF14833"/>
    </source>
</evidence>
<dbReference type="PANTHER" id="PTHR43580:SF2">
    <property type="entry name" value="CYTOKINE-LIKE NUCLEAR FACTOR N-PAC"/>
    <property type="match status" value="1"/>
</dbReference>
<dbReference type="InterPro" id="IPR013328">
    <property type="entry name" value="6PGD_dom2"/>
</dbReference>
<name>A0A4V3AME3_9MICC</name>
<reference evidence="7 8" key="1">
    <citation type="submission" date="2019-03" db="EMBL/GenBank/DDBJ databases">
        <title>Arthrobacter sp. nov., an bacterium isolated from biocrust in Mu Us Desert.</title>
        <authorList>
            <person name="Lixiong L."/>
        </authorList>
    </citation>
    <scope>NUCLEOTIDE SEQUENCE [LARGE SCALE GENOMIC DNA]</scope>
    <source>
        <strain evidence="7 8">SLN-3</strain>
    </source>
</reference>
<feature type="active site" evidence="4">
    <location>
        <position position="171"/>
    </location>
</feature>
<dbReference type="GO" id="GO:0051287">
    <property type="term" value="F:NAD binding"/>
    <property type="evidence" value="ECO:0007669"/>
    <property type="project" value="InterPro"/>
</dbReference>
<dbReference type="SUPFAM" id="SSF48179">
    <property type="entry name" value="6-phosphogluconate dehydrogenase C-terminal domain-like"/>
    <property type="match status" value="1"/>
</dbReference>
<proteinExistence type="inferred from homology"/>
<dbReference type="Gene3D" id="3.40.50.720">
    <property type="entry name" value="NAD(P)-binding Rossmann-like Domain"/>
    <property type="match status" value="1"/>
</dbReference>
<evidence type="ECO:0000256" key="3">
    <source>
        <dbReference type="ARBA" id="ARBA00023027"/>
    </source>
</evidence>
<evidence type="ECO:0000256" key="1">
    <source>
        <dbReference type="ARBA" id="ARBA00009080"/>
    </source>
</evidence>
<dbReference type="Proteomes" id="UP000295411">
    <property type="component" value="Unassembled WGS sequence"/>
</dbReference>
<evidence type="ECO:0000313" key="7">
    <source>
        <dbReference type="EMBL" id="TDK26632.1"/>
    </source>
</evidence>
<dbReference type="PROSITE" id="PS00895">
    <property type="entry name" value="3_HYDROXYISOBUT_DH"/>
    <property type="match status" value="1"/>
</dbReference>
<dbReference type="Pfam" id="PF03446">
    <property type="entry name" value="NAD_binding_2"/>
    <property type="match status" value="1"/>
</dbReference>
<sequence length="306" mass="31416">MARIAYLGLGTMGRGMAANLAAAGHEVTTWNRTPRDTPELDAAGVRRAESLQDAVSGADYVLYCLADDKAVREVVLAPGGVAELVDEHSVVIDLSTISPETSLAEAEAFSARGISFLDAPVFGSKGEAAAGGLWIVAGGARDVFEDAKEVLDPISETTHYMGGPGNGARMKLVGNLTVAAQLEALGESLTLARKAGLDLQDVLGVFAVTDFRSPIFDGVGSAVLAGDYSPSFALKLMLKDALLVKDFADGLGAPIPATEATLGTIRTAVDSGWGEENASALIKALAAAADVELSGSSSATAHQEVQ</sequence>
<dbReference type="PANTHER" id="PTHR43580">
    <property type="entry name" value="OXIDOREDUCTASE GLYR1-RELATED"/>
    <property type="match status" value="1"/>
</dbReference>
<dbReference type="InterPro" id="IPR006115">
    <property type="entry name" value="6PGDH_NADP-bd"/>
</dbReference>
<dbReference type="InterPro" id="IPR002204">
    <property type="entry name" value="3-OH-isobutyrate_DH-rel_CS"/>
</dbReference>
<accession>A0A4V3AME3</accession>
<keyword evidence="3" id="KW-0520">NAD</keyword>
<dbReference type="InterPro" id="IPR029154">
    <property type="entry name" value="HIBADH-like_NADP-bd"/>
</dbReference>
<keyword evidence="2" id="KW-0560">Oxidoreductase</keyword>
<dbReference type="RefSeq" id="WP_133402992.1">
    <property type="nucleotide sequence ID" value="NZ_SMTK01000002.1"/>
</dbReference>
<protein>
    <submittedName>
        <fullName evidence="7">NAD(P)-dependent oxidoreductase</fullName>
    </submittedName>
</protein>
<evidence type="ECO:0000259" key="5">
    <source>
        <dbReference type="Pfam" id="PF03446"/>
    </source>
</evidence>
<evidence type="ECO:0000256" key="2">
    <source>
        <dbReference type="ARBA" id="ARBA00023002"/>
    </source>
</evidence>
<dbReference type="InterPro" id="IPR051265">
    <property type="entry name" value="HIBADH-related_NP60_sf"/>
</dbReference>
<dbReference type="PIRSF" id="PIRSF000103">
    <property type="entry name" value="HIBADH"/>
    <property type="match status" value="1"/>
</dbReference>
<evidence type="ECO:0000256" key="4">
    <source>
        <dbReference type="PIRSR" id="PIRSR000103-1"/>
    </source>
</evidence>
<keyword evidence="8" id="KW-1185">Reference proteome</keyword>
<dbReference type="AlphaFoldDB" id="A0A4V3AME3"/>
<dbReference type="EMBL" id="SMTK01000002">
    <property type="protein sequence ID" value="TDK26632.1"/>
    <property type="molecule type" value="Genomic_DNA"/>
</dbReference>
<gene>
    <name evidence="7" type="ORF">E2F48_05445</name>
</gene>
<dbReference type="GO" id="GO:0016491">
    <property type="term" value="F:oxidoreductase activity"/>
    <property type="evidence" value="ECO:0007669"/>
    <property type="project" value="UniProtKB-KW"/>
</dbReference>
<dbReference type="SUPFAM" id="SSF51735">
    <property type="entry name" value="NAD(P)-binding Rossmann-fold domains"/>
    <property type="match status" value="1"/>
</dbReference>
<comment type="similarity">
    <text evidence="1">Belongs to the HIBADH-related family.</text>
</comment>
<dbReference type="GO" id="GO:0050661">
    <property type="term" value="F:NADP binding"/>
    <property type="evidence" value="ECO:0007669"/>
    <property type="project" value="InterPro"/>
</dbReference>